<feature type="transmembrane region" description="Helical" evidence="9">
    <location>
        <begin position="98"/>
        <end position="116"/>
    </location>
</feature>
<keyword evidence="4 9" id="KW-0812">Transmembrane</keyword>
<feature type="transmembrane region" description="Helical" evidence="9">
    <location>
        <begin position="176"/>
        <end position="197"/>
    </location>
</feature>
<feature type="transmembrane region" description="Helical" evidence="9">
    <location>
        <begin position="275"/>
        <end position="296"/>
    </location>
</feature>
<dbReference type="GO" id="GO:0006865">
    <property type="term" value="P:amino acid transport"/>
    <property type="evidence" value="ECO:0007669"/>
    <property type="project" value="UniProtKB-KW"/>
</dbReference>
<dbReference type="GO" id="GO:0022857">
    <property type="term" value="F:transmembrane transporter activity"/>
    <property type="evidence" value="ECO:0007669"/>
    <property type="project" value="InterPro"/>
</dbReference>
<dbReference type="RefSeq" id="WP_011998763.1">
    <property type="nucleotide sequence ID" value="NC_009776.1"/>
</dbReference>
<protein>
    <submittedName>
        <fullName evidence="10">Inner-membrane translocator</fullName>
    </submittedName>
</protein>
<dbReference type="AlphaFoldDB" id="A8AAF9"/>
<evidence type="ECO:0000256" key="3">
    <source>
        <dbReference type="ARBA" id="ARBA00022475"/>
    </source>
</evidence>
<evidence type="ECO:0000256" key="7">
    <source>
        <dbReference type="ARBA" id="ARBA00023136"/>
    </source>
</evidence>
<feature type="transmembrane region" description="Helical" evidence="9">
    <location>
        <begin position="71"/>
        <end position="92"/>
    </location>
</feature>
<dbReference type="InterPro" id="IPR052157">
    <property type="entry name" value="BCAA_transport_permease"/>
</dbReference>
<dbReference type="GeneID" id="5562496"/>
<dbReference type="Pfam" id="PF02653">
    <property type="entry name" value="BPD_transp_2"/>
    <property type="match status" value="1"/>
</dbReference>
<keyword evidence="3" id="KW-1003">Cell membrane</keyword>
<feature type="transmembrane region" description="Helical" evidence="9">
    <location>
        <begin position="150"/>
        <end position="169"/>
    </location>
</feature>
<dbReference type="GO" id="GO:0005886">
    <property type="term" value="C:plasma membrane"/>
    <property type="evidence" value="ECO:0007669"/>
    <property type="project" value="UniProtKB-SubCell"/>
</dbReference>
<dbReference type="CDD" id="cd06582">
    <property type="entry name" value="TM_PBP1_LivH_like"/>
    <property type="match status" value="1"/>
</dbReference>
<feature type="transmembrane region" description="Helical" evidence="9">
    <location>
        <begin position="123"/>
        <end position="144"/>
    </location>
</feature>
<dbReference type="Proteomes" id="UP000000262">
    <property type="component" value="Chromosome"/>
</dbReference>
<evidence type="ECO:0000256" key="9">
    <source>
        <dbReference type="SAM" id="Phobius"/>
    </source>
</evidence>
<feature type="transmembrane region" description="Helical" evidence="9">
    <location>
        <begin position="362"/>
        <end position="388"/>
    </location>
</feature>
<organism evidence="10 11">
    <name type="scientific">Ignicoccus hospitalis (strain KIN4/I / DSM 18386 / JCM 14125)</name>
    <dbReference type="NCBI Taxonomy" id="453591"/>
    <lineage>
        <taxon>Archaea</taxon>
        <taxon>Thermoproteota</taxon>
        <taxon>Thermoprotei</taxon>
        <taxon>Desulfurococcales</taxon>
        <taxon>Desulfurococcaceae</taxon>
        <taxon>Ignicoccus</taxon>
    </lineage>
</organism>
<evidence type="ECO:0000313" key="10">
    <source>
        <dbReference type="EMBL" id="ABU81911.1"/>
    </source>
</evidence>
<dbReference type="InterPro" id="IPR001851">
    <property type="entry name" value="ABC_transp_permease"/>
</dbReference>
<evidence type="ECO:0000256" key="1">
    <source>
        <dbReference type="ARBA" id="ARBA00004651"/>
    </source>
</evidence>
<dbReference type="EMBL" id="CP000816">
    <property type="protein sequence ID" value="ABU81911.1"/>
    <property type="molecule type" value="Genomic_DNA"/>
</dbReference>
<evidence type="ECO:0000256" key="2">
    <source>
        <dbReference type="ARBA" id="ARBA00022448"/>
    </source>
</evidence>
<evidence type="ECO:0000256" key="6">
    <source>
        <dbReference type="ARBA" id="ARBA00022989"/>
    </source>
</evidence>
<feature type="transmembrane region" description="Helical" evidence="9">
    <location>
        <begin position="37"/>
        <end position="59"/>
    </location>
</feature>
<comment type="similarity">
    <text evidence="8">Belongs to the binding-protein-dependent transport system permease family. LivHM subfamily.</text>
</comment>
<dbReference type="PANTHER" id="PTHR11795">
    <property type="entry name" value="BRANCHED-CHAIN AMINO ACID TRANSPORT SYSTEM PERMEASE PROTEIN LIVH"/>
    <property type="match status" value="1"/>
</dbReference>
<comment type="subcellular location">
    <subcellularLocation>
        <location evidence="1">Cell membrane</location>
        <topology evidence="1">Multi-pass membrane protein</topology>
    </subcellularLocation>
</comment>
<reference evidence="10 11" key="1">
    <citation type="journal article" date="2008" name="Genome Biol.">
        <title>A genomic analysis of the archaeal system Ignicoccus hospitalis-Nanoarchaeum equitans.</title>
        <authorList>
            <person name="Podar M."/>
            <person name="Anderson I."/>
            <person name="Makarova K.S."/>
            <person name="Elkins J.G."/>
            <person name="Ivanova N."/>
            <person name="Wall M.A."/>
            <person name="Lykidis A."/>
            <person name="Mavromatis K."/>
            <person name="Sun H."/>
            <person name="Hudson M.E."/>
            <person name="Chen W."/>
            <person name="Deciu C."/>
            <person name="Hutchison D."/>
            <person name="Eads J.R."/>
            <person name="Anderson A."/>
            <person name="Fernandes F."/>
            <person name="Szeto E."/>
            <person name="Lapidus A."/>
            <person name="Kyrpides N.C."/>
            <person name="Saier M.H.Jr."/>
            <person name="Richardson P.M."/>
            <person name="Rachel R."/>
            <person name="Huber H."/>
            <person name="Eisen J.A."/>
            <person name="Koonin E.V."/>
            <person name="Keller M."/>
            <person name="Stetter K.O."/>
        </authorList>
    </citation>
    <scope>NUCLEOTIDE SEQUENCE [LARGE SCALE GENOMIC DNA]</scope>
    <source>
        <strain evidence="11">KIN4/I / DSM 18386 / JCM 14125</strain>
    </source>
</reference>
<keyword evidence="11" id="KW-1185">Reference proteome</keyword>
<evidence type="ECO:0000313" key="11">
    <source>
        <dbReference type="Proteomes" id="UP000000262"/>
    </source>
</evidence>
<name>A8AAF9_IGNH4</name>
<feature type="transmembrane region" description="Helical" evidence="9">
    <location>
        <begin position="332"/>
        <end position="350"/>
    </location>
</feature>
<dbReference type="PhylomeDB" id="A8AAF9"/>
<proteinExistence type="inferred from homology"/>
<keyword evidence="5" id="KW-0029">Amino-acid transport</keyword>
<keyword evidence="7 9" id="KW-0472">Membrane</keyword>
<accession>A8AAF9</accession>
<dbReference type="STRING" id="453591.Igni_0729"/>
<keyword evidence="6 9" id="KW-1133">Transmembrane helix</keyword>
<evidence type="ECO:0000256" key="5">
    <source>
        <dbReference type="ARBA" id="ARBA00022970"/>
    </source>
</evidence>
<evidence type="ECO:0000256" key="8">
    <source>
        <dbReference type="ARBA" id="ARBA00037998"/>
    </source>
</evidence>
<dbReference type="KEGG" id="iho:Igni_0729"/>
<sequence length="437" mass="47105">MRTRALASLIALLIAFYVIWNVAPVLGNVSQQLPQVVVDAILLGNLYFLIAVGITLTYTVAKFANFAHGDVATAGAYAAYLIYNFAIIAGIINNMALSVGIISLLLGILLIALWKMGGSSDALALGVPSALTGLAILWACFLQANLVDLIIISASVSALTSVLSHVLVYRPLSRRGATLVQLMVASIGVALFVRYFLYELAWYSRTYFNTEIMYQNFGINLNSFQAWLMNNSLIVANTTASFISDYVPALSVGAQGIRIIKVPSVDLLLSFPQPLLSFTDLHVWSTVTVLVILIAMTTMFKKTKIGKAWRAVADNPVLAAACGIDVDSVINLAWLVAGALAGIGGLFWAMQTQIYPELGWMVLLNAFAVAVLGGLGSFWGTFVASYLLAFAEQLGVSILASIDPQLTGYRFMIPFSVFLLVLFVKPEGIAGIRRRKA</sequence>
<evidence type="ECO:0000256" key="4">
    <source>
        <dbReference type="ARBA" id="ARBA00022692"/>
    </source>
</evidence>
<dbReference type="eggNOG" id="arCOG01269">
    <property type="taxonomic scope" value="Archaea"/>
</dbReference>
<gene>
    <name evidence="10" type="ordered locus">Igni_0729</name>
</gene>
<dbReference type="PANTHER" id="PTHR11795:SF445">
    <property type="entry name" value="AMINO ACID ABC TRANSPORTER PERMEASE PROTEIN"/>
    <property type="match status" value="1"/>
</dbReference>
<dbReference type="HOGENOM" id="CLU_039929_1_0_2"/>
<dbReference type="OrthoDB" id="43815at2157"/>
<keyword evidence="2" id="KW-0813">Transport</keyword>